<organism evidence="3 4">
    <name type="scientific">Candidatus Viadribacter manganicus</name>
    <dbReference type="NCBI Taxonomy" id="1759059"/>
    <lineage>
        <taxon>Bacteria</taxon>
        <taxon>Pseudomonadati</taxon>
        <taxon>Pseudomonadota</taxon>
        <taxon>Alphaproteobacteria</taxon>
        <taxon>Hyphomonadales</taxon>
        <taxon>Hyphomonadaceae</taxon>
        <taxon>Candidatus Viadribacter</taxon>
    </lineage>
</organism>
<gene>
    <name evidence="3" type="ORF">ATE48_06560</name>
</gene>
<dbReference type="Proteomes" id="UP000092498">
    <property type="component" value="Chromosome"/>
</dbReference>
<evidence type="ECO:0000256" key="1">
    <source>
        <dbReference type="SAM" id="SignalP"/>
    </source>
</evidence>
<evidence type="ECO:0000313" key="4">
    <source>
        <dbReference type="Proteomes" id="UP000092498"/>
    </source>
</evidence>
<dbReference type="KEGG" id="cbot:ATE48_06560"/>
<protein>
    <recommendedName>
        <fullName evidence="2">CHRD domain-containing protein</fullName>
    </recommendedName>
</protein>
<dbReference type="AlphaFoldDB" id="A0A1B1AGC0"/>
<dbReference type="EMBL" id="CP013244">
    <property type="protein sequence ID" value="ANP45603.1"/>
    <property type="molecule type" value="Genomic_DNA"/>
</dbReference>
<proteinExistence type="predicted"/>
<evidence type="ECO:0000313" key="3">
    <source>
        <dbReference type="EMBL" id="ANP45603.1"/>
    </source>
</evidence>
<feature type="chain" id="PRO_5008518761" description="CHRD domain-containing protein" evidence="1">
    <location>
        <begin position="21"/>
        <end position="169"/>
    </location>
</feature>
<dbReference type="InterPro" id="IPR010895">
    <property type="entry name" value="CHRD"/>
</dbReference>
<evidence type="ECO:0000259" key="2">
    <source>
        <dbReference type="PROSITE" id="PS50933"/>
    </source>
</evidence>
<feature type="domain" description="CHRD" evidence="2">
    <location>
        <begin position="21"/>
        <end position="169"/>
    </location>
</feature>
<keyword evidence="4" id="KW-1185">Reference proteome</keyword>
<dbReference type="STRING" id="1759059.ATE48_06560"/>
<name>A0A1B1AGC0_9PROT</name>
<reference evidence="3 4" key="1">
    <citation type="submission" date="2015-11" db="EMBL/GenBank/DDBJ databases">
        <title>Whole-Genome Sequence of Candidatus Oderbacter manganicum from the National Park Lower Oder Valley, Germany.</title>
        <authorList>
            <person name="Braun B."/>
            <person name="Liere K."/>
            <person name="Szewzyk U."/>
        </authorList>
    </citation>
    <scope>NUCLEOTIDE SEQUENCE [LARGE SCALE GENOMIC DNA]</scope>
    <source>
        <strain evidence="3 4">OTSz_A_272</strain>
    </source>
</reference>
<dbReference type="Pfam" id="PF07452">
    <property type="entry name" value="CHRD"/>
    <property type="match status" value="1"/>
</dbReference>
<accession>A0A1B1AGC0</accession>
<dbReference type="PROSITE" id="PS50933">
    <property type="entry name" value="CHRD"/>
    <property type="match status" value="1"/>
</dbReference>
<sequence length="169" mass="17861">MYKWFAMFAAVAALFGTANAAELHYTATLAGNQYPTETGSAASGQATLTIDTDAQTIDAVITITGITTDQLSHHLAHSRMGPMHLHRYQGDEVTLIMPFPYGATYAATANGFTVTIADYPYADAAQAVRSELTFAQFVAALGADPIYLNVHTQAFGDGEIAGRVSAAAH</sequence>
<keyword evidence="1" id="KW-0732">Signal</keyword>
<dbReference type="OrthoDB" id="571052at2"/>
<dbReference type="RefSeq" id="WP_066769190.1">
    <property type="nucleotide sequence ID" value="NZ_CP013244.1"/>
</dbReference>
<dbReference type="InParanoid" id="A0A1B1AGC0"/>
<feature type="signal peptide" evidence="1">
    <location>
        <begin position="1"/>
        <end position="20"/>
    </location>
</feature>